<feature type="transmembrane region" description="Helical" evidence="1">
    <location>
        <begin position="28"/>
        <end position="51"/>
    </location>
</feature>
<evidence type="ECO:0000313" key="3">
    <source>
        <dbReference type="Proteomes" id="UP000247647"/>
    </source>
</evidence>
<gene>
    <name evidence="2" type="ORF">BO87DRAFT_233317</name>
</gene>
<accession>A0A318YR22</accession>
<dbReference type="Proteomes" id="UP000247647">
    <property type="component" value="Unassembled WGS sequence"/>
</dbReference>
<keyword evidence="1" id="KW-1133">Transmembrane helix</keyword>
<name>A0A318YR22_ASPNB</name>
<sequence>MPARRTYRAPARNGCFECRNRRIKVGALGVLVPVKLNLSCLAWPAIFLVVWSTKVSILFSFFYCCFPLLTISLFLIFSLLLFSLLPSPNSPLPHHCLGAWMPE</sequence>
<dbReference type="GeneID" id="37121237"/>
<feature type="transmembrane region" description="Helical" evidence="1">
    <location>
        <begin position="57"/>
        <end position="82"/>
    </location>
</feature>
<dbReference type="RefSeq" id="XP_025482337.1">
    <property type="nucleotide sequence ID" value="XM_025618781.1"/>
</dbReference>
<evidence type="ECO:0000256" key="1">
    <source>
        <dbReference type="SAM" id="Phobius"/>
    </source>
</evidence>
<dbReference type="AlphaFoldDB" id="A0A318YR22"/>
<dbReference type="EMBL" id="KZ821452">
    <property type="protein sequence ID" value="PYH36859.1"/>
    <property type="molecule type" value="Genomic_DNA"/>
</dbReference>
<keyword evidence="1" id="KW-0472">Membrane</keyword>
<proteinExistence type="predicted"/>
<protein>
    <submittedName>
        <fullName evidence="2">Uncharacterized protein</fullName>
    </submittedName>
</protein>
<reference evidence="2" key="1">
    <citation type="submission" date="2016-12" db="EMBL/GenBank/DDBJ databases">
        <title>The genomes of Aspergillus section Nigri reveals drivers in fungal speciation.</title>
        <authorList>
            <consortium name="DOE Joint Genome Institute"/>
            <person name="Vesth T.C."/>
            <person name="Nybo J."/>
            <person name="Theobald S."/>
            <person name="Brandl J."/>
            <person name="Frisvad J.C."/>
            <person name="Nielsen K.F."/>
            <person name="Lyhne E.K."/>
            <person name="Kogle M.E."/>
            <person name="Kuo A."/>
            <person name="Riley R."/>
            <person name="Clum A."/>
            <person name="Nolan M."/>
            <person name="Lipzen A."/>
            <person name="Salamov A."/>
            <person name="Henrissat B."/>
            <person name="Wiebenga A."/>
            <person name="De Vries R.P."/>
            <person name="Grigoriev I.V."/>
            <person name="Mortensen U.H."/>
            <person name="Andersen M.R."/>
            <person name="Baker S.E."/>
        </authorList>
    </citation>
    <scope>NUCLEOTIDE SEQUENCE [LARGE SCALE GENOMIC DNA]</scope>
    <source>
        <strain evidence="2">CBS 115656</strain>
    </source>
</reference>
<keyword evidence="3" id="KW-1185">Reference proteome</keyword>
<keyword evidence="1" id="KW-0812">Transmembrane</keyword>
<organism evidence="2 3">
    <name type="scientific">Aspergillus neoniger (strain CBS 115656)</name>
    <dbReference type="NCBI Taxonomy" id="1448310"/>
    <lineage>
        <taxon>Eukaryota</taxon>
        <taxon>Fungi</taxon>
        <taxon>Dikarya</taxon>
        <taxon>Ascomycota</taxon>
        <taxon>Pezizomycotina</taxon>
        <taxon>Eurotiomycetes</taxon>
        <taxon>Eurotiomycetidae</taxon>
        <taxon>Eurotiales</taxon>
        <taxon>Aspergillaceae</taxon>
        <taxon>Aspergillus</taxon>
        <taxon>Aspergillus subgen. Circumdati</taxon>
    </lineage>
</organism>
<evidence type="ECO:0000313" key="2">
    <source>
        <dbReference type="EMBL" id="PYH36859.1"/>
    </source>
</evidence>